<feature type="transmembrane region" description="Helical" evidence="5">
    <location>
        <begin position="147"/>
        <end position="170"/>
    </location>
</feature>
<gene>
    <name evidence="7" type="ORF">Pmar_PMAR020594</name>
</gene>
<dbReference type="InterPro" id="IPR013057">
    <property type="entry name" value="AA_transpt_TM"/>
</dbReference>
<evidence type="ECO:0000256" key="4">
    <source>
        <dbReference type="ARBA" id="ARBA00023136"/>
    </source>
</evidence>
<feature type="transmembrane region" description="Helical" evidence="5">
    <location>
        <begin position="223"/>
        <end position="244"/>
    </location>
</feature>
<feature type="transmembrane region" description="Helical" evidence="5">
    <location>
        <begin position="256"/>
        <end position="279"/>
    </location>
</feature>
<feature type="domain" description="Amino acid transporter transmembrane" evidence="6">
    <location>
        <begin position="30"/>
        <end position="395"/>
    </location>
</feature>
<feature type="transmembrane region" description="Helical" evidence="5">
    <location>
        <begin position="367"/>
        <end position="391"/>
    </location>
</feature>
<reference evidence="7 8" key="1">
    <citation type="submission" date="2008-07" db="EMBL/GenBank/DDBJ databases">
        <authorList>
            <person name="El-Sayed N."/>
            <person name="Caler E."/>
            <person name="Inman J."/>
            <person name="Amedeo P."/>
            <person name="Hass B."/>
            <person name="Wortman J."/>
        </authorList>
    </citation>
    <scope>NUCLEOTIDE SEQUENCE [LARGE SCALE GENOMIC DNA]</scope>
    <source>
        <strain evidence="8">ATCC 50983 / TXsc</strain>
    </source>
</reference>
<evidence type="ECO:0000256" key="1">
    <source>
        <dbReference type="ARBA" id="ARBA00004141"/>
    </source>
</evidence>
<dbReference type="Proteomes" id="UP000007800">
    <property type="component" value="Unassembled WGS sequence"/>
</dbReference>
<evidence type="ECO:0000256" key="3">
    <source>
        <dbReference type="ARBA" id="ARBA00022989"/>
    </source>
</evidence>
<feature type="transmembrane region" description="Helical" evidence="5">
    <location>
        <begin position="418"/>
        <end position="440"/>
    </location>
</feature>
<evidence type="ECO:0000313" key="7">
    <source>
        <dbReference type="EMBL" id="EER07432.1"/>
    </source>
</evidence>
<evidence type="ECO:0000256" key="2">
    <source>
        <dbReference type="ARBA" id="ARBA00022692"/>
    </source>
</evidence>
<proteinExistence type="predicted"/>
<sequence>MAIATPLLSPGRLPDLTPAARGPPGFFDAGSPFSCSTLLFTASIGSGVLALPSAAKDVGLYLGIFILMVAGLITAISDAILGQAVSISGQKTYGGILAWSLANSKGNLDRGNYRLPAFDAFMTVYQGAAIVTYLIFLGDFIPSVLQAWLQISLSRTLALVSIVYIVVLPLSVGSEISSLRAVGSFSIWVMLSTAVLALCKIPWSELDTDRPNNMTPLGFNWRQVMHALSMGTFAYMNQVNAVCITSELHKPTRQRLTAVCGWAALGLFLCYATLLSAVYLTFGQATTSNFLQSYPLDDVAVNACRVAVSLTLIFACPLNLFPITSSFFHAIDRCHLAKHAGVRILFNTVVLTICLITAIWVPDVGSFIGYVSAYMATPLMITIPAFVYIACCRAEDDMLARKGVVVERNLCRRSSRMVIPAIALSLTVLLWTAATVNIFASQKA</sequence>
<dbReference type="OMA" id="FHAIDRC"/>
<feature type="transmembrane region" description="Helical" evidence="5">
    <location>
        <begin position="342"/>
        <end position="361"/>
    </location>
</feature>
<evidence type="ECO:0000256" key="5">
    <source>
        <dbReference type="SAM" id="Phobius"/>
    </source>
</evidence>
<dbReference type="PANTHER" id="PTHR22950">
    <property type="entry name" value="AMINO ACID TRANSPORTER"/>
    <property type="match status" value="1"/>
</dbReference>
<dbReference type="PANTHER" id="PTHR22950:SF702">
    <property type="entry name" value="AMINO ACID TRANSPORTER PROTEIN"/>
    <property type="match status" value="1"/>
</dbReference>
<accession>C5L7H0</accession>
<keyword evidence="2 5" id="KW-0812">Transmembrane</keyword>
<keyword evidence="8" id="KW-1185">Reference proteome</keyword>
<dbReference type="GO" id="GO:0015179">
    <property type="term" value="F:L-amino acid transmembrane transporter activity"/>
    <property type="evidence" value="ECO:0007669"/>
    <property type="project" value="TreeGrafter"/>
</dbReference>
<dbReference type="EMBL" id="GG679899">
    <property type="protein sequence ID" value="EER07432.1"/>
    <property type="molecule type" value="Genomic_DNA"/>
</dbReference>
<feature type="transmembrane region" description="Helical" evidence="5">
    <location>
        <begin position="120"/>
        <end position="141"/>
    </location>
</feature>
<dbReference type="OrthoDB" id="438545at2759"/>
<evidence type="ECO:0000313" key="8">
    <source>
        <dbReference type="Proteomes" id="UP000007800"/>
    </source>
</evidence>
<keyword evidence="4 5" id="KW-0472">Membrane</keyword>
<dbReference type="InParanoid" id="C5L7H0"/>
<name>C5L7H0_PERM5</name>
<feature type="transmembrane region" description="Helical" evidence="5">
    <location>
        <begin position="58"/>
        <end position="81"/>
    </location>
</feature>
<protein>
    <submittedName>
        <fullName evidence="7">Vacuolar amino acid transporter, putative</fullName>
    </submittedName>
</protein>
<dbReference type="GO" id="GO:0016020">
    <property type="term" value="C:membrane"/>
    <property type="evidence" value="ECO:0007669"/>
    <property type="project" value="UniProtKB-SubCell"/>
</dbReference>
<dbReference type="GeneID" id="9041176"/>
<feature type="transmembrane region" description="Helical" evidence="5">
    <location>
        <begin position="182"/>
        <end position="203"/>
    </location>
</feature>
<evidence type="ECO:0000259" key="6">
    <source>
        <dbReference type="Pfam" id="PF01490"/>
    </source>
</evidence>
<dbReference type="RefSeq" id="XP_002775616.1">
    <property type="nucleotide sequence ID" value="XM_002775570.1"/>
</dbReference>
<dbReference type="Pfam" id="PF01490">
    <property type="entry name" value="Aa_trans"/>
    <property type="match status" value="1"/>
</dbReference>
<feature type="transmembrane region" description="Helical" evidence="5">
    <location>
        <begin position="299"/>
        <end position="321"/>
    </location>
</feature>
<comment type="subcellular location">
    <subcellularLocation>
        <location evidence="1">Membrane</location>
        <topology evidence="1">Multi-pass membrane protein</topology>
    </subcellularLocation>
</comment>
<keyword evidence="3 5" id="KW-1133">Transmembrane helix</keyword>
<organism evidence="8">
    <name type="scientific">Perkinsus marinus (strain ATCC 50983 / TXsc)</name>
    <dbReference type="NCBI Taxonomy" id="423536"/>
    <lineage>
        <taxon>Eukaryota</taxon>
        <taxon>Sar</taxon>
        <taxon>Alveolata</taxon>
        <taxon>Perkinsozoa</taxon>
        <taxon>Perkinsea</taxon>
        <taxon>Perkinsida</taxon>
        <taxon>Perkinsidae</taxon>
        <taxon>Perkinsus</taxon>
    </lineage>
</organism>
<dbReference type="AlphaFoldDB" id="C5L7H0"/>